<evidence type="ECO:0000313" key="16">
    <source>
        <dbReference type="Proteomes" id="UP000002171"/>
    </source>
</evidence>
<keyword evidence="9 13" id="KW-1133">Transmembrane helix</keyword>
<keyword evidence="3" id="KW-0813">Transport</keyword>
<proteinExistence type="inferred from homology"/>
<feature type="domain" description="Cytochrome b561 bacterial/Ni-hydrogenase" evidence="14">
    <location>
        <begin position="4"/>
        <end position="168"/>
    </location>
</feature>
<dbReference type="InterPro" id="IPR016174">
    <property type="entry name" value="Di-haem_cyt_TM"/>
</dbReference>
<evidence type="ECO:0000256" key="12">
    <source>
        <dbReference type="ARBA" id="ARBA00037975"/>
    </source>
</evidence>
<evidence type="ECO:0000256" key="8">
    <source>
        <dbReference type="ARBA" id="ARBA00022982"/>
    </source>
</evidence>
<evidence type="ECO:0000256" key="6">
    <source>
        <dbReference type="ARBA" id="ARBA00022692"/>
    </source>
</evidence>
<evidence type="ECO:0000256" key="7">
    <source>
        <dbReference type="ARBA" id="ARBA00022723"/>
    </source>
</evidence>
<keyword evidence="7" id="KW-0479">Metal-binding</keyword>
<keyword evidence="6 13" id="KW-0812">Transmembrane</keyword>
<keyword evidence="4" id="KW-1003">Cell membrane</keyword>
<evidence type="ECO:0000256" key="5">
    <source>
        <dbReference type="ARBA" id="ARBA00022617"/>
    </source>
</evidence>
<comment type="subcellular location">
    <subcellularLocation>
        <location evidence="2">Cell membrane</location>
        <topology evidence="2">Multi-pass membrane protein</topology>
    </subcellularLocation>
</comment>
<evidence type="ECO:0000256" key="9">
    <source>
        <dbReference type="ARBA" id="ARBA00022989"/>
    </source>
</evidence>
<feature type="transmembrane region" description="Helical" evidence="13">
    <location>
        <begin position="132"/>
        <end position="154"/>
    </location>
</feature>
<evidence type="ECO:0000256" key="1">
    <source>
        <dbReference type="ARBA" id="ARBA00001970"/>
    </source>
</evidence>
<dbReference type="EMBL" id="AAOW01000009">
    <property type="protein sequence ID" value="EAR61316.1"/>
    <property type="molecule type" value="Genomic_DNA"/>
</dbReference>
<feature type="transmembrane region" description="Helical" evidence="13">
    <location>
        <begin position="84"/>
        <end position="107"/>
    </location>
</feature>
<evidence type="ECO:0000313" key="15">
    <source>
        <dbReference type="EMBL" id="EAR61316.1"/>
    </source>
</evidence>
<organism evidence="15 16">
    <name type="scientific">Neptuniibacter caesariensis</name>
    <dbReference type="NCBI Taxonomy" id="207954"/>
    <lineage>
        <taxon>Bacteria</taxon>
        <taxon>Pseudomonadati</taxon>
        <taxon>Pseudomonadota</taxon>
        <taxon>Gammaproteobacteria</taxon>
        <taxon>Oceanospirillales</taxon>
        <taxon>Oceanospirillaceae</taxon>
        <taxon>Neptuniibacter</taxon>
    </lineage>
</organism>
<dbReference type="GO" id="GO:0046872">
    <property type="term" value="F:metal ion binding"/>
    <property type="evidence" value="ECO:0007669"/>
    <property type="project" value="UniProtKB-KW"/>
</dbReference>
<keyword evidence="8" id="KW-0249">Electron transport</keyword>
<evidence type="ECO:0000256" key="3">
    <source>
        <dbReference type="ARBA" id="ARBA00022448"/>
    </source>
</evidence>
<gene>
    <name evidence="15" type="ORF">MED92_11334</name>
</gene>
<dbReference type="GO" id="GO:0022904">
    <property type="term" value="P:respiratory electron transport chain"/>
    <property type="evidence" value="ECO:0007669"/>
    <property type="project" value="InterPro"/>
</dbReference>
<keyword evidence="5" id="KW-0349">Heme</keyword>
<dbReference type="Pfam" id="PF01292">
    <property type="entry name" value="Ni_hydr_CYTB"/>
    <property type="match status" value="1"/>
</dbReference>
<comment type="caution">
    <text evidence="15">The sequence shown here is derived from an EMBL/GenBank/DDBJ whole genome shotgun (WGS) entry which is preliminary data.</text>
</comment>
<evidence type="ECO:0000256" key="2">
    <source>
        <dbReference type="ARBA" id="ARBA00004651"/>
    </source>
</evidence>
<dbReference type="RefSeq" id="WP_007019882.1">
    <property type="nucleotide sequence ID" value="NZ_CH724125.1"/>
</dbReference>
<dbReference type="OrthoDB" id="6105291at2"/>
<dbReference type="PANTHER" id="PTHR30529:SF6">
    <property type="entry name" value="BLL0291 PROTEIN"/>
    <property type="match status" value="1"/>
</dbReference>
<keyword evidence="10" id="KW-0408">Iron</keyword>
<accession>A0A7U8GSE3</accession>
<comment type="similarity">
    <text evidence="12">Belongs to the cytochrome b561 family.</text>
</comment>
<keyword evidence="16" id="KW-1185">Reference proteome</keyword>
<dbReference type="SUPFAM" id="SSF81342">
    <property type="entry name" value="Transmembrane di-heme cytochromes"/>
    <property type="match status" value="1"/>
</dbReference>
<feature type="transmembrane region" description="Helical" evidence="13">
    <location>
        <begin position="45"/>
        <end position="63"/>
    </location>
</feature>
<dbReference type="InterPro" id="IPR011577">
    <property type="entry name" value="Cyt_b561_bac/Ni-Hgenase"/>
</dbReference>
<dbReference type="AlphaFoldDB" id="A0A7U8GSE3"/>
<dbReference type="GO" id="GO:0005886">
    <property type="term" value="C:plasma membrane"/>
    <property type="evidence" value="ECO:0007669"/>
    <property type="project" value="UniProtKB-SubCell"/>
</dbReference>
<evidence type="ECO:0000256" key="11">
    <source>
        <dbReference type="ARBA" id="ARBA00023136"/>
    </source>
</evidence>
<keyword evidence="11 13" id="KW-0472">Membrane</keyword>
<dbReference type="GO" id="GO:0020037">
    <property type="term" value="F:heme binding"/>
    <property type="evidence" value="ECO:0007669"/>
    <property type="project" value="TreeGrafter"/>
</dbReference>
<reference evidence="15 16" key="1">
    <citation type="submission" date="2006-02" db="EMBL/GenBank/DDBJ databases">
        <authorList>
            <person name="Pinhassi J."/>
            <person name="Pedros-Alio C."/>
            <person name="Ferriera S."/>
            <person name="Johnson J."/>
            <person name="Kravitz S."/>
            <person name="Halpern A."/>
            <person name="Remington K."/>
            <person name="Beeson K."/>
            <person name="Tran B."/>
            <person name="Rogers Y.-H."/>
            <person name="Friedman R."/>
            <person name="Venter J.C."/>
        </authorList>
    </citation>
    <scope>NUCLEOTIDE SEQUENCE [LARGE SCALE GENOMIC DNA]</scope>
    <source>
        <strain evidence="15 16">MED92</strain>
    </source>
</reference>
<dbReference type="Proteomes" id="UP000002171">
    <property type="component" value="Unassembled WGS sequence"/>
</dbReference>
<feature type="transmembrane region" description="Helical" evidence="13">
    <location>
        <begin position="7"/>
        <end position="25"/>
    </location>
</feature>
<dbReference type="GO" id="GO:0009055">
    <property type="term" value="F:electron transfer activity"/>
    <property type="evidence" value="ECO:0007669"/>
    <property type="project" value="InterPro"/>
</dbReference>
<name>A0A7U8GSE3_NEPCE</name>
<evidence type="ECO:0000256" key="4">
    <source>
        <dbReference type="ARBA" id="ARBA00022475"/>
    </source>
</evidence>
<evidence type="ECO:0000256" key="13">
    <source>
        <dbReference type="SAM" id="Phobius"/>
    </source>
</evidence>
<sequence length="172" mass="19168">MKSYPLAMIILHWFLAPIILLALFMGNDIAQLSNDLDLKVDRLEVHMAVGIGVGMLFVIRLFIKLASVRQPIPEKGNKLLAKAATWAHIFIYILVFGVVITGMAIAAQVDMPSIIIHGYIMPQGLSDLPVRIVHGILTKLLLFVVAIHISAAFYHQFVLRDGLLSKMWLSKE</sequence>
<dbReference type="InterPro" id="IPR052168">
    <property type="entry name" value="Cytochrome_b561_oxidase"/>
</dbReference>
<comment type="cofactor">
    <cofactor evidence="1">
        <name>heme b</name>
        <dbReference type="ChEBI" id="CHEBI:60344"/>
    </cofactor>
</comment>
<protein>
    <submittedName>
        <fullName evidence="15">Cytochrome b561, putative</fullName>
    </submittedName>
</protein>
<dbReference type="PANTHER" id="PTHR30529">
    <property type="entry name" value="CYTOCHROME B561"/>
    <property type="match status" value="1"/>
</dbReference>
<evidence type="ECO:0000256" key="10">
    <source>
        <dbReference type="ARBA" id="ARBA00023004"/>
    </source>
</evidence>
<evidence type="ECO:0000259" key="14">
    <source>
        <dbReference type="Pfam" id="PF01292"/>
    </source>
</evidence>